<evidence type="ECO:0000313" key="6">
    <source>
        <dbReference type="EMBL" id="SFN38235.1"/>
    </source>
</evidence>
<dbReference type="PANTHER" id="PTHR30346:SF17">
    <property type="entry name" value="LYSR FAMILY TRANSCRIPTIONAL REGULATOR"/>
    <property type="match status" value="1"/>
</dbReference>
<reference evidence="7" key="1">
    <citation type="submission" date="2016-10" db="EMBL/GenBank/DDBJ databases">
        <authorList>
            <person name="Varghese N."/>
            <person name="Submissions S."/>
        </authorList>
    </citation>
    <scope>NUCLEOTIDE SEQUENCE [LARGE SCALE GENOMIC DNA]</scope>
    <source>
        <strain evidence="7">DSM 6150</strain>
    </source>
</reference>
<dbReference type="SUPFAM" id="SSF53850">
    <property type="entry name" value="Periplasmic binding protein-like II"/>
    <property type="match status" value="1"/>
</dbReference>
<evidence type="ECO:0000313" key="7">
    <source>
        <dbReference type="Proteomes" id="UP000242869"/>
    </source>
</evidence>
<dbReference type="OrthoDB" id="5292387at2"/>
<dbReference type="Pfam" id="PF03466">
    <property type="entry name" value="LysR_substrate"/>
    <property type="match status" value="1"/>
</dbReference>
<dbReference type="SUPFAM" id="SSF46785">
    <property type="entry name" value="Winged helix' DNA-binding domain"/>
    <property type="match status" value="1"/>
</dbReference>
<dbReference type="GO" id="GO:0003677">
    <property type="term" value="F:DNA binding"/>
    <property type="evidence" value="ECO:0007669"/>
    <property type="project" value="UniProtKB-KW"/>
</dbReference>
<dbReference type="Gene3D" id="3.40.190.10">
    <property type="entry name" value="Periplasmic binding protein-like II"/>
    <property type="match status" value="2"/>
</dbReference>
<dbReference type="PROSITE" id="PS50931">
    <property type="entry name" value="HTH_LYSR"/>
    <property type="match status" value="1"/>
</dbReference>
<comment type="similarity">
    <text evidence="1">Belongs to the LysR transcriptional regulatory family.</text>
</comment>
<name>A0A1I4YJM7_9NEIS</name>
<dbReference type="AlphaFoldDB" id="A0A1I4YJM7"/>
<dbReference type="Proteomes" id="UP000242869">
    <property type="component" value="Unassembled WGS sequence"/>
</dbReference>
<keyword evidence="4" id="KW-0804">Transcription</keyword>
<evidence type="ECO:0000256" key="4">
    <source>
        <dbReference type="ARBA" id="ARBA00023163"/>
    </source>
</evidence>
<keyword evidence="3 6" id="KW-0238">DNA-binding</keyword>
<dbReference type="RefSeq" id="WP_091193189.1">
    <property type="nucleotide sequence ID" value="NZ_FOVE01000008.1"/>
</dbReference>
<accession>A0A1I4YJM7</accession>
<dbReference type="STRING" id="83765.SAMN05660284_01348"/>
<evidence type="ECO:0000256" key="2">
    <source>
        <dbReference type="ARBA" id="ARBA00023015"/>
    </source>
</evidence>
<dbReference type="Gene3D" id="1.10.10.10">
    <property type="entry name" value="Winged helix-like DNA-binding domain superfamily/Winged helix DNA-binding domain"/>
    <property type="match status" value="1"/>
</dbReference>
<dbReference type="InterPro" id="IPR036388">
    <property type="entry name" value="WH-like_DNA-bd_sf"/>
</dbReference>
<gene>
    <name evidence="6" type="ORF">SAMN05660284_01348</name>
</gene>
<sequence>MELRHLKYFMVVAEELHFTRAAERLNIGQPPLSQQIQALEDELGVLLFERTRRKVELTEAGKRLLTGAKRIFAEAEHAVEEARRAARGDVGELRIGFSASIPFTNLLPKVLHDYREAHPGVELVLSGLFSAEQYDALLAGRLDVGLLRYSGTDIPPEIELHEITRDALRVVVHENHPLAKNEAVWLNELKNEGFITYPHDMGERFNLQERQLCLAAGFEPRVVQEAREATTQIGLVAAGFGVALLPQPLECVHIDCVRYLPIRDEGAYVTLAAAVRRGNTSPLIADFLSVLLGLRAGPADGISSPT</sequence>
<proteinExistence type="inferred from homology"/>
<keyword evidence="7" id="KW-1185">Reference proteome</keyword>
<dbReference type="FunFam" id="1.10.10.10:FF:000001">
    <property type="entry name" value="LysR family transcriptional regulator"/>
    <property type="match status" value="1"/>
</dbReference>
<evidence type="ECO:0000256" key="3">
    <source>
        <dbReference type="ARBA" id="ARBA00023125"/>
    </source>
</evidence>
<dbReference type="GO" id="GO:0032993">
    <property type="term" value="C:protein-DNA complex"/>
    <property type="evidence" value="ECO:0007669"/>
    <property type="project" value="TreeGrafter"/>
</dbReference>
<organism evidence="6 7">
    <name type="scientific">Formivibrio citricus</name>
    <dbReference type="NCBI Taxonomy" id="83765"/>
    <lineage>
        <taxon>Bacteria</taxon>
        <taxon>Pseudomonadati</taxon>
        <taxon>Pseudomonadota</taxon>
        <taxon>Betaproteobacteria</taxon>
        <taxon>Neisseriales</taxon>
        <taxon>Chitinibacteraceae</taxon>
        <taxon>Formivibrio</taxon>
    </lineage>
</organism>
<evidence type="ECO:0000256" key="1">
    <source>
        <dbReference type="ARBA" id="ARBA00009437"/>
    </source>
</evidence>
<dbReference type="PRINTS" id="PR00039">
    <property type="entry name" value="HTHLYSR"/>
</dbReference>
<dbReference type="Pfam" id="PF00126">
    <property type="entry name" value="HTH_1"/>
    <property type="match status" value="1"/>
</dbReference>
<dbReference type="InterPro" id="IPR005119">
    <property type="entry name" value="LysR_subst-bd"/>
</dbReference>
<protein>
    <submittedName>
        <fullName evidence="6">DNA-binding transcriptional regulator, LysR family</fullName>
    </submittedName>
</protein>
<dbReference type="PANTHER" id="PTHR30346">
    <property type="entry name" value="TRANSCRIPTIONAL DUAL REGULATOR HCAR-RELATED"/>
    <property type="match status" value="1"/>
</dbReference>
<evidence type="ECO:0000259" key="5">
    <source>
        <dbReference type="PROSITE" id="PS50931"/>
    </source>
</evidence>
<dbReference type="GO" id="GO:0003700">
    <property type="term" value="F:DNA-binding transcription factor activity"/>
    <property type="evidence" value="ECO:0007669"/>
    <property type="project" value="InterPro"/>
</dbReference>
<dbReference type="EMBL" id="FOVE01000008">
    <property type="protein sequence ID" value="SFN38235.1"/>
    <property type="molecule type" value="Genomic_DNA"/>
</dbReference>
<feature type="domain" description="HTH lysR-type" evidence="5">
    <location>
        <begin position="1"/>
        <end position="58"/>
    </location>
</feature>
<dbReference type="InterPro" id="IPR000847">
    <property type="entry name" value="LysR_HTH_N"/>
</dbReference>
<dbReference type="CDD" id="cd08414">
    <property type="entry name" value="PBP2_LTTR_aromatics_like"/>
    <property type="match status" value="1"/>
</dbReference>
<dbReference type="InterPro" id="IPR036390">
    <property type="entry name" value="WH_DNA-bd_sf"/>
</dbReference>
<keyword evidence="2" id="KW-0805">Transcription regulation</keyword>